<dbReference type="Proteomes" id="UP000249590">
    <property type="component" value="Unassembled WGS sequence"/>
</dbReference>
<reference evidence="1 2" key="1">
    <citation type="submission" date="2018-05" db="EMBL/GenBank/DDBJ databases">
        <title>Acuticoccus sediminis sp. nov., isolated from deep-sea sediment of Indian Ocean.</title>
        <authorList>
            <person name="Liu X."/>
            <person name="Lai Q."/>
            <person name="Du Y."/>
            <person name="Sun F."/>
            <person name="Zhang X."/>
            <person name="Wang S."/>
            <person name="Shao Z."/>
        </authorList>
    </citation>
    <scope>NUCLEOTIDE SEQUENCE [LARGE SCALE GENOMIC DNA]</scope>
    <source>
        <strain evidence="1 2">PTG4-2</strain>
    </source>
</reference>
<evidence type="ECO:0000313" key="2">
    <source>
        <dbReference type="Proteomes" id="UP000249590"/>
    </source>
</evidence>
<comment type="caution">
    <text evidence="1">The sequence shown here is derived from an EMBL/GenBank/DDBJ whole genome shotgun (WGS) entry which is preliminary data.</text>
</comment>
<dbReference type="Gene3D" id="3.30.1330.110">
    <property type="entry name" value="BB2672"/>
    <property type="match status" value="1"/>
</dbReference>
<dbReference type="AlphaFoldDB" id="A0A8B2P183"/>
<accession>A0A8B2P183</accession>
<dbReference type="InterPro" id="IPR035936">
    <property type="entry name" value="BB2672"/>
</dbReference>
<protein>
    <recommendedName>
        <fullName evidence="3">Amino acid synthesis family protein</fullName>
    </recommendedName>
</protein>
<dbReference type="SUPFAM" id="SSF160519">
    <property type="entry name" value="BB2672-like"/>
    <property type="match status" value="1"/>
</dbReference>
<dbReference type="Pfam" id="PF06684">
    <property type="entry name" value="AA_synth"/>
    <property type="match status" value="1"/>
</dbReference>
<keyword evidence="2" id="KW-1185">Reference proteome</keyword>
<proteinExistence type="predicted"/>
<evidence type="ECO:0000313" key="1">
    <source>
        <dbReference type="EMBL" id="RAI02550.1"/>
    </source>
</evidence>
<sequence length="288" mass="30912">MRSPGRSAPVAMRSLIRLTTSSTRSRGAMRRSPIDDVSGFLFASIRLPPPLSAARPPPGGGDPLRKFPVTILFACQIDRLQDNPSYYAWNGAIHMDLVVRRDIIQRDDLHVIAGRAGDPPLTRISVVSVVENPFAGQQVDDLSPLVDGSVGLAHHMVEIATGLCRGLDIQSYGKAGLVGLAGEQEHANALLTTAFANPLRDMIGDPVAWISSVTKVAPAGTLIDVPVNNIHDIYVRSHYDAVSLCFPGTPMPDEIAVIFCMLTRGRIGARVGGLTHEEARSRRKAASA</sequence>
<name>A0A8B2P183_9HYPH</name>
<dbReference type="InterPro" id="IPR009569">
    <property type="entry name" value="AA_synth_put"/>
</dbReference>
<gene>
    <name evidence="1" type="ORF">DLJ53_11015</name>
</gene>
<dbReference type="EMBL" id="QHHQ01000002">
    <property type="protein sequence ID" value="RAI02550.1"/>
    <property type="molecule type" value="Genomic_DNA"/>
</dbReference>
<organism evidence="1 2">
    <name type="scientific">Acuticoccus sediminis</name>
    <dbReference type="NCBI Taxonomy" id="2184697"/>
    <lineage>
        <taxon>Bacteria</taxon>
        <taxon>Pseudomonadati</taxon>
        <taxon>Pseudomonadota</taxon>
        <taxon>Alphaproteobacteria</taxon>
        <taxon>Hyphomicrobiales</taxon>
        <taxon>Amorphaceae</taxon>
        <taxon>Acuticoccus</taxon>
    </lineage>
</organism>
<evidence type="ECO:0008006" key="3">
    <source>
        <dbReference type="Google" id="ProtNLM"/>
    </source>
</evidence>